<accession>A0A087BE78</accession>
<organism evidence="1 2">
    <name type="scientific">Bifidobacterium magnum</name>
    <dbReference type="NCBI Taxonomy" id="1692"/>
    <lineage>
        <taxon>Bacteria</taxon>
        <taxon>Bacillati</taxon>
        <taxon>Actinomycetota</taxon>
        <taxon>Actinomycetes</taxon>
        <taxon>Bifidobacteriales</taxon>
        <taxon>Bifidobacteriaceae</taxon>
        <taxon>Bifidobacterium</taxon>
    </lineage>
</organism>
<proteinExistence type="predicted"/>
<dbReference type="AlphaFoldDB" id="A0A087BE78"/>
<dbReference type="EMBL" id="JGZB01000002">
    <property type="protein sequence ID" value="KFI69328.1"/>
    <property type="molecule type" value="Genomic_DNA"/>
</dbReference>
<keyword evidence="2" id="KW-1185">Reference proteome</keyword>
<sequence length="82" mass="9573">MLDFFVRHLSCIFRINNILPSLKSSNKFWRSIIAGIYLQNDIPVGFAWGESKLVLNSEQKLQCLSCRRERNLPQCLWGDLQC</sequence>
<reference evidence="1 2" key="1">
    <citation type="submission" date="2014-03" db="EMBL/GenBank/DDBJ databases">
        <title>Genomics of Bifidobacteria.</title>
        <authorList>
            <person name="Ventura M."/>
            <person name="Milani C."/>
            <person name="Lugli G.A."/>
        </authorList>
    </citation>
    <scope>NUCLEOTIDE SEQUENCE [LARGE SCALE GENOMIC DNA]</scope>
    <source>
        <strain evidence="1 2">LMG 11591</strain>
    </source>
</reference>
<evidence type="ECO:0000313" key="1">
    <source>
        <dbReference type="EMBL" id="KFI69328.1"/>
    </source>
</evidence>
<dbReference type="Proteomes" id="UP000029052">
    <property type="component" value="Unassembled WGS sequence"/>
</dbReference>
<name>A0A087BE78_9BIFI</name>
<gene>
    <name evidence="1" type="ORF">BMAGN_1101</name>
</gene>
<comment type="caution">
    <text evidence="1">The sequence shown here is derived from an EMBL/GenBank/DDBJ whole genome shotgun (WGS) entry which is preliminary data.</text>
</comment>
<evidence type="ECO:0000313" key="2">
    <source>
        <dbReference type="Proteomes" id="UP000029052"/>
    </source>
</evidence>
<protein>
    <submittedName>
        <fullName evidence="1">Uncharacterized protein</fullName>
    </submittedName>
</protein>